<dbReference type="FunFam" id="1.20.1640.10:FF:000034">
    <property type="entry name" value="Protein-export membrane protein SecF"/>
    <property type="match status" value="1"/>
</dbReference>
<keyword evidence="7 9" id="KW-0811">Translocation</keyword>
<dbReference type="RefSeq" id="WP_027069130.1">
    <property type="nucleotide sequence ID" value="NZ_AUHT01000005.1"/>
</dbReference>
<evidence type="ECO:0000256" key="3">
    <source>
        <dbReference type="ARBA" id="ARBA00022475"/>
    </source>
</evidence>
<dbReference type="InterPro" id="IPR005665">
    <property type="entry name" value="SecF_bac"/>
</dbReference>
<evidence type="ECO:0000256" key="7">
    <source>
        <dbReference type="ARBA" id="ARBA00023010"/>
    </source>
</evidence>
<dbReference type="PRINTS" id="PR01755">
    <property type="entry name" value="SECFTRNLCASE"/>
</dbReference>
<accession>A0A0A0MAA0</accession>
<dbReference type="Gene3D" id="1.20.1640.10">
    <property type="entry name" value="Multidrug efflux transporter AcrB transmembrane domain"/>
    <property type="match status" value="1"/>
</dbReference>
<protein>
    <recommendedName>
        <fullName evidence="9">Protein-export membrane protein SecF</fullName>
    </recommendedName>
</protein>
<dbReference type="GO" id="GO:0005886">
    <property type="term" value="C:plasma membrane"/>
    <property type="evidence" value="ECO:0007669"/>
    <property type="project" value="UniProtKB-SubCell"/>
</dbReference>
<dbReference type="NCBIfam" id="TIGR00966">
    <property type="entry name" value="transloc_SecF"/>
    <property type="match status" value="1"/>
</dbReference>
<dbReference type="InterPro" id="IPR055344">
    <property type="entry name" value="SecD_SecF_C_bact"/>
</dbReference>
<dbReference type="STRING" id="1385515.GCA_000423325_00627"/>
<evidence type="ECO:0000256" key="6">
    <source>
        <dbReference type="ARBA" id="ARBA00022989"/>
    </source>
</evidence>
<dbReference type="Pfam" id="PF02355">
    <property type="entry name" value="SecD_SecF_C"/>
    <property type="match status" value="1"/>
</dbReference>
<dbReference type="GO" id="GO:0065002">
    <property type="term" value="P:intracellular protein transmembrane transport"/>
    <property type="evidence" value="ECO:0007669"/>
    <property type="project" value="UniProtKB-UniRule"/>
</dbReference>
<dbReference type="InterPro" id="IPR022646">
    <property type="entry name" value="SecD/SecF_CS"/>
</dbReference>
<name>A0A0A0MAA0_9GAMM</name>
<reference evidence="11 12" key="1">
    <citation type="submission" date="2013-08" db="EMBL/GenBank/DDBJ databases">
        <title>Genomic analysis of Lysobacter defluvii.</title>
        <authorList>
            <person name="Wang Q."/>
            <person name="Wang G."/>
        </authorList>
    </citation>
    <scope>NUCLEOTIDE SEQUENCE [LARGE SCALE GENOMIC DNA]</scope>
    <source>
        <strain evidence="11 12">IMMIB APB-9</strain>
    </source>
</reference>
<sequence>MKPFNVFPYGSRIPFMRMGGVSILVSVLLVLVSLGAMALNTVRDGAPFNFALDFTGGMVSEIRFERPVDVDDVRARLEQAGLEGAQVQTFGSGNDLLIRLRPDTGQASGAEQSDINDRTARQVTEALAYPDNPGRVMRTEFVGPQVGRELALNGMWALIFVVVGFLIYISLRFERKFAIAAVLTSLHDVIVVAGWFAITGHEFDLTVLAGLLSVLGFSINDTIVVFDRIRENFRGMRASPTEIINASINQTLSRTVITSVVSLLTMLALYFYGGGSLAGMAEAMIMGVIFGTLSSIFVAAPLLDRGALRVTKQDLMPKARDEAELARRP</sequence>
<dbReference type="GO" id="GO:0006605">
    <property type="term" value="P:protein targeting"/>
    <property type="evidence" value="ECO:0007669"/>
    <property type="project" value="UniProtKB-UniRule"/>
</dbReference>
<keyword evidence="3 9" id="KW-1003">Cell membrane</keyword>
<evidence type="ECO:0000313" key="12">
    <source>
        <dbReference type="Proteomes" id="UP000030003"/>
    </source>
</evidence>
<dbReference type="NCBIfam" id="TIGR00916">
    <property type="entry name" value="2A0604s01"/>
    <property type="match status" value="1"/>
</dbReference>
<evidence type="ECO:0000256" key="9">
    <source>
        <dbReference type="HAMAP-Rule" id="MF_01464"/>
    </source>
</evidence>
<comment type="function">
    <text evidence="9">Part of the Sec protein translocase complex. Interacts with the SecYEG preprotein conducting channel. SecDF uses the proton motive force (PMF) to complete protein translocation after the ATP-dependent function of SecA.</text>
</comment>
<dbReference type="InterPro" id="IPR022645">
    <property type="entry name" value="SecD/SecF_bac"/>
</dbReference>
<evidence type="ECO:0000256" key="2">
    <source>
        <dbReference type="ARBA" id="ARBA00022448"/>
    </source>
</evidence>
<comment type="caution">
    <text evidence="11">The sequence shown here is derived from an EMBL/GenBank/DDBJ whole genome shotgun (WGS) entry which is preliminary data.</text>
</comment>
<gene>
    <name evidence="9" type="primary">secF</name>
    <name evidence="11" type="ORF">N791_12930</name>
</gene>
<evidence type="ECO:0000256" key="4">
    <source>
        <dbReference type="ARBA" id="ARBA00022692"/>
    </source>
</evidence>
<dbReference type="EMBL" id="AVBH01000040">
    <property type="protein sequence ID" value="KGO98937.1"/>
    <property type="molecule type" value="Genomic_DNA"/>
</dbReference>
<evidence type="ECO:0000313" key="11">
    <source>
        <dbReference type="EMBL" id="KGO98937.1"/>
    </source>
</evidence>
<dbReference type="HAMAP" id="MF_01464_B">
    <property type="entry name" value="SecF_B"/>
    <property type="match status" value="1"/>
</dbReference>
<evidence type="ECO:0000256" key="5">
    <source>
        <dbReference type="ARBA" id="ARBA00022927"/>
    </source>
</evidence>
<organism evidence="11 12">
    <name type="scientific">Lysobacter defluvii IMMIB APB-9 = DSM 18482</name>
    <dbReference type="NCBI Taxonomy" id="1385515"/>
    <lineage>
        <taxon>Bacteria</taxon>
        <taxon>Pseudomonadati</taxon>
        <taxon>Pseudomonadota</taxon>
        <taxon>Gammaproteobacteria</taxon>
        <taxon>Lysobacterales</taxon>
        <taxon>Lysobacteraceae</taxon>
        <taxon>Novilysobacter</taxon>
    </lineage>
</organism>
<feature type="transmembrane region" description="Helical" evidence="9">
    <location>
        <begin position="205"/>
        <end position="226"/>
    </location>
</feature>
<keyword evidence="6 9" id="KW-1133">Transmembrane helix</keyword>
<dbReference type="eggNOG" id="COG0341">
    <property type="taxonomic scope" value="Bacteria"/>
</dbReference>
<proteinExistence type="inferred from homology"/>
<dbReference type="SUPFAM" id="SSF82866">
    <property type="entry name" value="Multidrug efflux transporter AcrB transmembrane domain"/>
    <property type="match status" value="1"/>
</dbReference>
<dbReference type="GO" id="GO:0043952">
    <property type="term" value="P:protein transport by the Sec complex"/>
    <property type="evidence" value="ECO:0007669"/>
    <property type="project" value="UniProtKB-UniRule"/>
</dbReference>
<evidence type="ECO:0000259" key="10">
    <source>
        <dbReference type="Pfam" id="PF02355"/>
    </source>
</evidence>
<keyword evidence="5 9" id="KW-0653">Protein transport</keyword>
<comment type="similarity">
    <text evidence="9">Belongs to the SecD/SecF family. SecF subfamily.</text>
</comment>
<dbReference type="Pfam" id="PF07549">
    <property type="entry name" value="Sec_GG"/>
    <property type="match status" value="1"/>
</dbReference>
<feature type="transmembrane region" description="Helical" evidence="9">
    <location>
        <begin position="252"/>
        <end position="272"/>
    </location>
</feature>
<evidence type="ECO:0000256" key="8">
    <source>
        <dbReference type="ARBA" id="ARBA00023136"/>
    </source>
</evidence>
<dbReference type="InterPro" id="IPR022813">
    <property type="entry name" value="SecD/SecF_arch_bac"/>
</dbReference>
<keyword evidence="12" id="KW-1185">Reference proteome</keyword>
<dbReference type="InterPro" id="IPR048634">
    <property type="entry name" value="SecD_SecF_C"/>
</dbReference>
<comment type="caution">
    <text evidence="9">Lacks conserved residue(s) required for the propagation of feature annotation.</text>
</comment>
<evidence type="ECO:0000256" key="1">
    <source>
        <dbReference type="ARBA" id="ARBA00004651"/>
    </source>
</evidence>
<dbReference type="OrthoDB" id="9774769at2"/>
<dbReference type="PANTHER" id="PTHR30081">
    <property type="entry name" value="PROTEIN-EXPORT MEMBRANE PROTEIN SEC"/>
    <property type="match status" value="1"/>
</dbReference>
<dbReference type="PANTHER" id="PTHR30081:SF8">
    <property type="entry name" value="PROTEIN TRANSLOCASE SUBUNIT SECF"/>
    <property type="match status" value="1"/>
</dbReference>
<feature type="domain" description="Protein export membrane protein SecD/SecF C-terminal" evidence="10">
    <location>
        <begin position="135"/>
        <end position="303"/>
    </location>
</feature>
<feature type="transmembrane region" description="Helical" evidence="9">
    <location>
        <begin position="178"/>
        <end position="199"/>
    </location>
</feature>
<comment type="subunit">
    <text evidence="9">Forms a complex with SecD. Part of the essential Sec protein translocation apparatus which comprises SecA, SecYEG and auxiliary proteins SecDF-YajC and YidC.</text>
</comment>
<dbReference type="AlphaFoldDB" id="A0A0A0MAA0"/>
<dbReference type="GO" id="GO:0015450">
    <property type="term" value="F:protein-transporting ATPase activity"/>
    <property type="evidence" value="ECO:0007669"/>
    <property type="project" value="InterPro"/>
</dbReference>
<feature type="transmembrane region" description="Helical" evidence="9">
    <location>
        <begin position="284"/>
        <end position="303"/>
    </location>
</feature>
<dbReference type="Proteomes" id="UP000030003">
    <property type="component" value="Unassembled WGS sequence"/>
</dbReference>
<keyword evidence="8 9" id="KW-0472">Membrane</keyword>
<comment type="subcellular location">
    <subcellularLocation>
        <location evidence="1 9">Cell membrane</location>
        <topology evidence="1 9">Multi-pass membrane protein</topology>
    </subcellularLocation>
</comment>
<feature type="transmembrane region" description="Helical" evidence="9">
    <location>
        <begin position="150"/>
        <end position="171"/>
    </location>
</feature>
<keyword evidence="4 9" id="KW-0812">Transmembrane</keyword>
<keyword evidence="2 9" id="KW-0813">Transport</keyword>